<evidence type="ECO:0000313" key="11">
    <source>
        <dbReference type="EMBL" id="EST11754.1"/>
    </source>
</evidence>
<dbReference type="NCBIfam" id="NF010713">
    <property type="entry name" value="PRK14115.1"/>
    <property type="match status" value="1"/>
</dbReference>
<dbReference type="GO" id="GO:0006094">
    <property type="term" value="P:gluconeogenesis"/>
    <property type="evidence" value="ECO:0007669"/>
    <property type="project" value="UniProtKB-UniRule"/>
</dbReference>
<dbReference type="eggNOG" id="COG0588">
    <property type="taxonomic scope" value="Bacteria"/>
</dbReference>
<evidence type="ECO:0000256" key="2">
    <source>
        <dbReference type="ARBA" id="ARBA00006717"/>
    </source>
</evidence>
<dbReference type="Pfam" id="PF00300">
    <property type="entry name" value="His_Phos_1"/>
    <property type="match status" value="1"/>
</dbReference>
<dbReference type="Gene3D" id="3.40.50.1240">
    <property type="entry name" value="Phosphoglycerate mutase-like"/>
    <property type="match status" value="1"/>
</dbReference>
<reference evidence="11 12" key="1">
    <citation type="journal article" date="2013" name="Genome Announc.">
        <title>Genome Sequence of Sporolactobacillus laevolacticus DSM442, an Efficient Polymer-Grade D-Lactate Producer from Agricultural Waste Cottonseed as a Nitrogen Source.</title>
        <authorList>
            <person name="Wang H."/>
            <person name="Wang L."/>
            <person name="Ju J."/>
            <person name="Yu B."/>
            <person name="Ma Y."/>
        </authorList>
    </citation>
    <scope>NUCLEOTIDE SEQUENCE [LARGE SCALE GENOMIC DNA]</scope>
    <source>
        <strain evidence="11 12">DSM 442</strain>
    </source>
</reference>
<dbReference type="PATRIC" id="fig|1395513.3.peg.2201"/>
<dbReference type="CDD" id="cd07067">
    <property type="entry name" value="HP_PGM_like"/>
    <property type="match status" value="1"/>
</dbReference>
<dbReference type="RefSeq" id="WP_023510427.1">
    <property type="nucleotide sequence ID" value="NZ_AWTC01000009.1"/>
</dbReference>
<feature type="active site" description="Proton donor/acceptor" evidence="6 7">
    <location>
        <position position="86"/>
    </location>
</feature>
<dbReference type="NCBIfam" id="TIGR01258">
    <property type="entry name" value="pgm_1"/>
    <property type="match status" value="1"/>
</dbReference>
<dbReference type="InterPro" id="IPR001345">
    <property type="entry name" value="PG/BPGM_mutase_AS"/>
</dbReference>
<dbReference type="PANTHER" id="PTHR11931">
    <property type="entry name" value="PHOSPHOGLYCERATE MUTASE"/>
    <property type="match status" value="1"/>
</dbReference>
<comment type="catalytic activity">
    <reaction evidence="1 6 10">
        <text>(2R)-2-phosphoglycerate = (2R)-3-phosphoglycerate</text>
        <dbReference type="Rhea" id="RHEA:15901"/>
        <dbReference type="ChEBI" id="CHEBI:58272"/>
        <dbReference type="ChEBI" id="CHEBI:58289"/>
        <dbReference type="EC" id="5.4.2.11"/>
    </reaction>
</comment>
<dbReference type="InterPro" id="IPR005952">
    <property type="entry name" value="Phosphogly_mut1"/>
</dbReference>
<keyword evidence="3 6" id="KW-0312">Gluconeogenesis</keyword>
<feature type="binding site" evidence="6 8">
    <location>
        <position position="97"/>
    </location>
    <ligand>
        <name>substrate</name>
    </ligand>
</feature>
<feature type="binding site" evidence="6 8">
    <location>
        <begin position="20"/>
        <end position="21"/>
    </location>
    <ligand>
        <name>substrate</name>
    </ligand>
</feature>
<evidence type="ECO:0000256" key="9">
    <source>
        <dbReference type="PIRSR" id="PIRSR613078-3"/>
    </source>
</evidence>
<evidence type="ECO:0000256" key="3">
    <source>
        <dbReference type="ARBA" id="ARBA00022432"/>
    </source>
</evidence>
<protein>
    <recommendedName>
        <fullName evidence="6 10">2,3-bisphosphoglycerate-dependent phosphoglycerate mutase</fullName>
        <shortName evidence="6">BPG-dependent PGAM</shortName>
        <shortName evidence="6">PGAM</shortName>
        <shortName evidence="6">Phosphoglyceromutase</shortName>
        <shortName evidence="6">dPGM</shortName>
        <ecNumber evidence="6 10">5.4.2.11</ecNumber>
    </recommendedName>
</protein>
<dbReference type="GO" id="GO:0006096">
    <property type="term" value="P:glycolytic process"/>
    <property type="evidence" value="ECO:0007669"/>
    <property type="project" value="UniProtKB-UniRule"/>
</dbReference>
<dbReference type="PIRSF" id="PIRSF000709">
    <property type="entry name" value="6PFK_2-Ptase"/>
    <property type="match status" value="1"/>
</dbReference>
<dbReference type="InterPro" id="IPR029033">
    <property type="entry name" value="His_PPase_superfam"/>
</dbReference>
<organism evidence="11 12">
    <name type="scientific">Sporolactobacillus laevolacticus DSM 442</name>
    <dbReference type="NCBI Taxonomy" id="1395513"/>
    <lineage>
        <taxon>Bacteria</taxon>
        <taxon>Bacillati</taxon>
        <taxon>Bacillota</taxon>
        <taxon>Bacilli</taxon>
        <taxon>Bacillales</taxon>
        <taxon>Sporolactobacillaceae</taxon>
        <taxon>Sporolactobacillus</taxon>
    </lineage>
</organism>
<feature type="binding site" evidence="6 8">
    <location>
        <begin position="86"/>
        <end position="89"/>
    </location>
    <ligand>
        <name>substrate</name>
    </ligand>
</feature>
<name>V6J4W1_9BACL</name>
<gene>
    <name evidence="6" type="primary">gpmA</name>
    <name evidence="11" type="ORF">P343_10895</name>
</gene>
<dbReference type="InterPro" id="IPR013078">
    <property type="entry name" value="His_Pase_superF_clade-1"/>
</dbReference>
<feature type="active site" description="Tele-phosphohistidine intermediate" evidence="6 7">
    <location>
        <position position="8"/>
    </location>
</feature>
<keyword evidence="4 6" id="KW-0324">Glycolysis</keyword>
<accession>V6J4W1</accession>
<keyword evidence="5 6" id="KW-0413">Isomerase</keyword>
<proteinExistence type="inferred from homology"/>
<evidence type="ECO:0000313" key="12">
    <source>
        <dbReference type="Proteomes" id="UP000018296"/>
    </source>
</evidence>
<evidence type="ECO:0000256" key="1">
    <source>
        <dbReference type="ARBA" id="ARBA00000380"/>
    </source>
</evidence>
<feature type="site" description="Transition state stabilizer" evidence="6 9">
    <location>
        <position position="181"/>
    </location>
</feature>
<evidence type="ECO:0000256" key="5">
    <source>
        <dbReference type="ARBA" id="ARBA00023235"/>
    </source>
</evidence>
<dbReference type="PROSITE" id="PS00175">
    <property type="entry name" value="PG_MUTASE"/>
    <property type="match status" value="1"/>
</dbReference>
<comment type="caution">
    <text evidence="6">Lacks conserved residue(s) required for the propagation of feature annotation.</text>
</comment>
<comment type="caution">
    <text evidence="11">The sequence shown here is derived from an EMBL/GenBank/DDBJ whole genome shotgun (WGS) entry which is preliminary data.</text>
</comment>
<comment type="function">
    <text evidence="6 10">Catalyzes the interconversion of 2-phosphoglycerate and 3-phosphoglycerate.</text>
</comment>
<dbReference type="Proteomes" id="UP000018296">
    <property type="component" value="Unassembled WGS sequence"/>
</dbReference>
<evidence type="ECO:0000256" key="7">
    <source>
        <dbReference type="PIRSR" id="PIRSR613078-1"/>
    </source>
</evidence>
<dbReference type="AlphaFoldDB" id="V6J4W1"/>
<dbReference type="EC" id="5.4.2.11" evidence="6 10"/>
<keyword evidence="12" id="KW-1185">Reference proteome</keyword>
<dbReference type="OrthoDB" id="9781415at2"/>
<evidence type="ECO:0000256" key="8">
    <source>
        <dbReference type="PIRSR" id="PIRSR613078-2"/>
    </source>
</evidence>
<dbReference type="GO" id="GO:0004619">
    <property type="term" value="F:phosphoglycerate mutase activity"/>
    <property type="evidence" value="ECO:0007669"/>
    <property type="project" value="UniProtKB-UniRule"/>
</dbReference>
<dbReference type="STRING" id="1395513.P343_10895"/>
<sequence length="233" mass="26845">MKLVVVRHGESEFNESNLFSGWEDVELTENGIEEAKNAGQKLAQQQITFDYAFTSVLKRSIKSLNYILEEMNQEWLPVNKTWRLNERSYGALQRLNKAETADKLGKELVSRWRKSYDALPPMLELTDPRHPIHDRRYSNVDPRFLPGGESLKTTLDRVLPCWADEIAPLLLNGKNVLVVSHRNTLRALVKYLEQISDEEIVQFDVPTGVPVVYEFDQELNIVSKQELAGEYNV</sequence>
<comment type="similarity">
    <text evidence="2 6">Belongs to the phosphoglycerate mutase family. BPG-dependent PGAM subfamily.</text>
</comment>
<feature type="binding site" evidence="6 8">
    <location>
        <position position="59"/>
    </location>
    <ligand>
        <name>substrate</name>
    </ligand>
</feature>
<dbReference type="EMBL" id="AWTC01000009">
    <property type="protein sequence ID" value="EST11754.1"/>
    <property type="molecule type" value="Genomic_DNA"/>
</dbReference>
<dbReference type="SMART" id="SM00855">
    <property type="entry name" value="PGAM"/>
    <property type="match status" value="1"/>
</dbReference>
<evidence type="ECO:0000256" key="4">
    <source>
        <dbReference type="ARBA" id="ARBA00023152"/>
    </source>
</evidence>
<feature type="binding site" evidence="6 8">
    <location>
        <begin position="7"/>
        <end position="14"/>
    </location>
    <ligand>
        <name>substrate</name>
    </ligand>
</feature>
<dbReference type="FunFam" id="3.40.50.1240:FF:000003">
    <property type="entry name" value="2,3-bisphosphoglycerate-dependent phosphoglycerate mutase"/>
    <property type="match status" value="1"/>
</dbReference>
<dbReference type="UniPathway" id="UPA00109">
    <property type="reaction ID" value="UER00186"/>
</dbReference>
<dbReference type="HAMAP" id="MF_01039">
    <property type="entry name" value="PGAM_GpmA"/>
    <property type="match status" value="1"/>
</dbReference>
<evidence type="ECO:0000256" key="6">
    <source>
        <dbReference type="HAMAP-Rule" id="MF_01039"/>
    </source>
</evidence>
<evidence type="ECO:0000256" key="10">
    <source>
        <dbReference type="RuleBase" id="RU004512"/>
    </source>
</evidence>
<comment type="pathway">
    <text evidence="6 10">Carbohydrate degradation; glycolysis; pyruvate from D-glyceraldehyde 3-phosphate: step 3/5.</text>
</comment>
<dbReference type="SUPFAM" id="SSF53254">
    <property type="entry name" value="Phosphoglycerate mutase-like"/>
    <property type="match status" value="1"/>
</dbReference>